<gene>
    <name evidence="2" type="ORF">BC793_10138</name>
</gene>
<keyword evidence="2" id="KW-0808">Transferase</keyword>
<evidence type="ECO:0000259" key="1">
    <source>
        <dbReference type="SMART" id="SM00471"/>
    </source>
</evidence>
<evidence type="ECO:0000313" key="2">
    <source>
        <dbReference type="EMBL" id="PWK52029.1"/>
    </source>
</evidence>
<organism evidence="2 3">
    <name type="scientific">Actinoplanes xinjiangensis</name>
    <dbReference type="NCBI Taxonomy" id="512350"/>
    <lineage>
        <taxon>Bacteria</taxon>
        <taxon>Bacillati</taxon>
        <taxon>Actinomycetota</taxon>
        <taxon>Actinomycetes</taxon>
        <taxon>Micromonosporales</taxon>
        <taxon>Micromonosporaceae</taxon>
        <taxon>Actinoplanes</taxon>
    </lineage>
</organism>
<dbReference type="AlphaFoldDB" id="A0A316FTY0"/>
<reference evidence="2 3" key="1">
    <citation type="submission" date="2018-05" db="EMBL/GenBank/DDBJ databases">
        <title>Genomic Encyclopedia of Archaeal and Bacterial Type Strains, Phase II (KMG-II): from individual species to whole genera.</title>
        <authorList>
            <person name="Goeker M."/>
        </authorList>
    </citation>
    <scope>NUCLEOTIDE SEQUENCE [LARGE SCALE GENOMIC DNA]</scope>
    <source>
        <strain evidence="2 3">DSM 45184</strain>
    </source>
</reference>
<dbReference type="Gene3D" id="1.10.3210.10">
    <property type="entry name" value="Hypothetical protein af1432"/>
    <property type="match status" value="1"/>
</dbReference>
<dbReference type="GO" id="GO:0005886">
    <property type="term" value="C:plasma membrane"/>
    <property type="evidence" value="ECO:0007669"/>
    <property type="project" value="TreeGrafter"/>
</dbReference>
<dbReference type="InterPro" id="IPR003607">
    <property type="entry name" value="HD/PDEase_dom"/>
</dbReference>
<dbReference type="OrthoDB" id="9802385at2"/>
<dbReference type="RefSeq" id="WP_109588483.1">
    <property type="nucleotide sequence ID" value="NZ_BONA01000022.1"/>
</dbReference>
<accession>A0A316FTY0</accession>
<keyword evidence="3" id="KW-1185">Reference proteome</keyword>
<evidence type="ECO:0000313" key="3">
    <source>
        <dbReference type="Proteomes" id="UP000245697"/>
    </source>
</evidence>
<comment type="caution">
    <text evidence="2">The sequence shown here is derived from an EMBL/GenBank/DDBJ whole genome shotgun (WGS) entry which is preliminary data.</text>
</comment>
<feature type="domain" description="HD/PDEase" evidence="1">
    <location>
        <begin position="42"/>
        <end position="137"/>
    </location>
</feature>
<dbReference type="PANTHER" id="PTHR21262">
    <property type="entry name" value="GUANOSINE-3',5'-BIS DIPHOSPHATE 3'-PYROPHOSPHOHYDROLASE"/>
    <property type="match status" value="1"/>
</dbReference>
<protein>
    <submittedName>
        <fullName evidence="2">GTP pyrophosphokinase</fullName>
    </submittedName>
</protein>
<sequence length="261" mass="27847">MGYTIGDLMGTLSESGRHGDILPVWNAYELAKRAHGRQRRRDGNPYISHPVAVAGIVASHGGTLPAVCAALLHDVIEDTDITSRQLHAEFGSGIAGLVEDLTLGVVRTEAPDDPELTLITLADRLHNLRTVRPLPAASRRRSSLDTLVFHVPLAHSLQAPEIAAEMTELACATLNTLDSPGVREHRRRMIRAIRRADPRSAAEVVAAFGGGAALISSGLVPEWALVSGGAGALALLTAALFSRDPRAAERLVSLLRARRPD</sequence>
<proteinExistence type="predicted"/>
<dbReference type="SMART" id="SM00471">
    <property type="entry name" value="HDc"/>
    <property type="match status" value="1"/>
</dbReference>
<dbReference type="Pfam" id="PF13328">
    <property type="entry name" value="HD_4"/>
    <property type="match status" value="1"/>
</dbReference>
<dbReference type="GO" id="GO:0016301">
    <property type="term" value="F:kinase activity"/>
    <property type="evidence" value="ECO:0007669"/>
    <property type="project" value="UniProtKB-KW"/>
</dbReference>
<keyword evidence="2" id="KW-0418">Kinase</keyword>
<dbReference type="Proteomes" id="UP000245697">
    <property type="component" value="Unassembled WGS sequence"/>
</dbReference>
<name>A0A316FTY0_9ACTN</name>
<dbReference type="PANTHER" id="PTHR21262:SF31">
    <property type="entry name" value="GTP PYROPHOSPHOKINASE"/>
    <property type="match status" value="1"/>
</dbReference>
<dbReference type="EMBL" id="QGGR01000001">
    <property type="protein sequence ID" value="PWK52029.1"/>
    <property type="molecule type" value="Genomic_DNA"/>
</dbReference>
<dbReference type="SUPFAM" id="SSF109604">
    <property type="entry name" value="HD-domain/PDEase-like"/>
    <property type="match status" value="1"/>
</dbReference>
<dbReference type="CDD" id="cd00077">
    <property type="entry name" value="HDc"/>
    <property type="match status" value="1"/>
</dbReference>